<evidence type="ECO:0000256" key="5">
    <source>
        <dbReference type="ARBA" id="ARBA00022840"/>
    </source>
</evidence>
<evidence type="ECO:0000256" key="3">
    <source>
        <dbReference type="ARBA" id="ARBA00022701"/>
    </source>
</evidence>
<accession>A0A6J2TRX2</accession>
<dbReference type="SUPFAM" id="SSF52540">
    <property type="entry name" value="P-loop containing nucleoside triphosphate hydrolases"/>
    <property type="match status" value="1"/>
</dbReference>
<feature type="binding site" evidence="10">
    <location>
        <begin position="88"/>
        <end position="95"/>
    </location>
    <ligand>
        <name>ATP</name>
        <dbReference type="ChEBI" id="CHEBI:30616"/>
    </ligand>
</feature>
<keyword evidence="2" id="KW-0963">Cytoplasm</keyword>
<evidence type="ECO:0000256" key="1">
    <source>
        <dbReference type="ARBA" id="ARBA00004245"/>
    </source>
</evidence>
<dbReference type="GeneID" id="115627748"/>
<evidence type="ECO:0000256" key="10">
    <source>
        <dbReference type="PROSITE-ProRule" id="PRU00283"/>
    </source>
</evidence>
<dbReference type="Gene3D" id="3.40.850.10">
    <property type="entry name" value="Kinesin motor domain"/>
    <property type="match status" value="1"/>
</dbReference>
<feature type="region of interest" description="Disordered" evidence="13">
    <location>
        <begin position="766"/>
        <end position="804"/>
    </location>
</feature>
<evidence type="ECO:0000313" key="16">
    <source>
        <dbReference type="RefSeq" id="XP_030379386.1"/>
    </source>
</evidence>
<comment type="subcellular location">
    <subcellularLocation>
        <location evidence="1">Cytoplasm</location>
        <location evidence="1">Cytoskeleton</location>
    </subcellularLocation>
</comment>
<feature type="coiled-coil region" evidence="12">
    <location>
        <begin position="533"/>
        <end position="560"/>
    </location>
</feature>
<organism evidence="15 16">
    <name type="scientific">Drosophila lebanonensis</name>
    <name type="common">Fruit fly</name>
    <name type="synonym">Scaptodrosophila lebanonensis</name>
    <dbReference type="NCBI Taxonomy" id="7225"/>
    <lineage>
        <taxon>Eukaryota</taxon>
        <taxon>Metazoa</taxon>
        <taxon>Ecdysozoa</taxon>
        <taxon>Arthropoda</taxon>
        <taxon>Hexapoda</taxon>
        <taxon>Insecta</taxon>
        <taxon>Pterygota</taxon>
        <taxon>Neoptera</taxon>
        <taxon>Endopterygota</taxon>
        <taxon>Diptera</taxon>
        <taxon>Brachycera</taxon>
        <taxon>Muscomorpha</taxon>
        <taxon>Ephydroidea</taxon>
        <taxon>Drosophilidae</taxon>
        <taxon>Scaptodrosophila</taxon>
    </lineage>
</organism>
<evidence type="ECO:0000256" key="9">
    <source>
        <dbReference type="ARBA" id="ARBA00060187"/>
    </source>
</evidence>
<dbReference type="PANTHER" id="PTHR47969">
    <property type="entry name" value="CHROMOSOME-ASSOCIATED KINESIN KIF4A-RELATED"/>
    <property type="match status" value="1"/>
</dbReference>
<dbReference type="PROSITE" id="PS50067">
    <property type="entry name" value="KINESIN_MOTOR_2"/>
    <property type="match status" value="1"/>
</dbReference>
<dbReference type="Proteomes" id="UP000504634">
    <property type="component" value="Unplaced"/>
</dbReference>
<evidence type="ECO:0000256" key="7">
    <source>
        <dbReference type="ARBA" id="ARBA00023175"/>
    </source>
</evidence>
<dbReference type="SMART" id="SM00129">
    <property type="entry name" value="KISc"/>
    <property type="match status" value="1"/>
</dbReference>
<name>A0A6J2TRX2_DROLE</name>
<feature type="region of interest" description="Disordered" evidence="13">
    <location>
        <begin position="641"/>
        <end position="672"/>
    </location>
</feature>
<evidence type="ECO:0000256" key="11">
    <source>
        <dbReference type="RuleBase" id="RU000394"/>
    </source>
</evidence>
<dbReference type="PANTHER" id="PTHR47969:SF21">
    <property type="entry name" value="KINESIN-LIKE PROTEIN"/>
    <property type="match status" value="1"/>
</dbReference>
<dbReference type="PRINTS" id="PR00380">
    <property type="entry name" value="KINESINHEAVY"/>
</dbReference>
<feature type="compositionally biased region" description="Polar residues" evidence="13">
    <location>
        <begin position="641"/>
        <end position="658"/>
    </location>
</feature>
<comment type="similarity">
    <text evidence="10 11">Belongs to the TRAFAC class myosin-kinesin ATPase superfamily. Kinesin family.</text>
</comment>
<dbReference type="InterPro" id="IPR027640">
    <property type="entry name" value="Kinesin-like_fam"/>
</dbReference>
<keyword evidence="7 10" id="KW-0505">Motor protein</keyword>
<dbReference type="GO" id="GO:0005874">
    <property type="term" value="C:microtubule"/>
    <property type="evidence" value="ECO:0007669"/>
    <property type="project" value="UniProtKB-KW"/>
</dbReference>
<dbReference type="OrthoDB" id="3176171at2759"/>
<protein>
    <recommendedName>
        <fullName evidence="11">Kinesin-like protein</fullName>
    </recommendedName>
</protein>
<dbReference type="InterPro" id="IPR019821">
    <property type="entry name" value="Kinesin_motor_CS"/>
</dbReference>
<keyword evidence="15" id="KW-1185">Reference proteome</keyword>
<keyword evidence="8" id="KW-0206">Cytoskeleton</keyword>
<dbReference type="InterPro" id="IPR027417">
    <property type="entry name" value="P-loop_NTPase"/>
</dbReference>
<dbReference type="InterPro" id="IPR001752">
    <property type="entry name" value="Kinesin_motor_dom"/>
</dbReference>
<keyword evidence="5 10" id="KW-0067">ATP-binding</keyword>
<evidence type="ECO:0000256" key="12">
    <source>
        <dbReference type="SAM" id="Coils"/>
    </source>
</evidence>
<evidence type="ECO:0000256" key="6">
    <source>
        <dbReference type="ARBA" id="ARBA00023054"/>
    </source>
</evidence>
<dbReference type="Pfam" id="PF00225">
    <property type="entry name" value="Kinesin"/>
    <property type="match status" value="1"/>
</dbReference>
<evidence type="ECO:0000256" key="8">
    <source>
        <dbReference type="ARBA" id="ARBA00023212"/>
    </source>
</evidence>
<dbReference type="GO" id="GO:0007018">
    <property type="term" value="P:microtubule-based movement"/>
    <property type="evidence" value="ECO:0007669"/>
    <property type="project" value="InterPro"/>
</dbReference>
<evidence type="ECO:0000313" key="15">
    <source>
        <dbReference type="Proteomes" id="UP000504634"/>
    </source>
</evidence>
<evidence type="ECO:0000259" key="14">
    <source>
        <dbReference type="PROSITE" id="PS50067"/>
    </source>
</evidence>
<dbReference type="RefSeq" id="XP_030379386.1">
    <property type="nucleotide sequence ID" value="XM_030523526.1"/>
</dbReference>
<evidence type="ECO:0000256" key="13">
    <source>
        <dbReference type="SAM" id="MobiDB-lite"/>
    </source>
</evidence>
<dbReference type="GO" id="GO:0005524">
    <property type="term" value="F:ATP binding"/>
    <property type="evidence" value="ECO:0007669"/>
    <property type="project" value="UniProtKB-UniRule"/>
</dbReference>
<keyword evidence="4 10" id="KW-0547">Nucleotide-binding</keyword>
<feature type="compositionally biased region" description="Basic and acidic residues" evidence="13">
    <location>
        <begin position="766"/>
        <end position="779"/>
    </location>
</feature>
<comment type="function">
    <text evidence="9">Plus-end directed microtubule motor that may be used for anterograde axonal transport and could conceivably move cargos in fly neurons different than those moved by kinesin heavy chain or other plus-end directed motors.</text>
</comment>
<feature type="coiled-coil region" evidence="12">
    <location>
        <begin position="362"/>
        <end position="423"/>
    </location>
</feature>
<dbReference type="AlphaFoldDB" id="A0A6J2TRX2"/>
<dbReference type="PROSITE" id="PS00411">
    <property type="entry name" value="KINESIN_MOTOR_1"/>
    <property type="match status" value="1"/>
</dbReference>
<feature type="domain" description="Kinesin motor" evidence="14">
    <location>
        <begin position="4"/>
        <end position="344"/>
    </location>
</feature>
<dbReference type="GO" id="GO:0003777">
    <property type="term" value="F:microtubule motor activity"/>
    <property type="evidence" value="ECO:0007669"/>
    <property type="project" value="InterPro"/>
</dbReference>
<proteinExistence type="inferred from homology"/>
<dbReference type="InterPro" id="IPR036961">
    <property type="entry name" value="Kinesin_motor_dom_sf"/>
</dbReference>
<gene>
    <name evidence="16" type="primary">LOC115627748</name>
</gene>
<keyword evidence="3 11" id="KW-0493">Microtubule</keyword>
<sequence length="824" mass="93926">MGENVKVVVRCRPMNQKETESKCEKIVEIGDYVVSVLNPSDRNAPRKTFTFDSVYDSLSTTEVIYNELCYPLVESTLEGYNGTIFAYGQTGCGKTHTMQGEGNFGHGPNNGIIPRCFDHIFETISIAKSVRYLALVSYLEIYNENIRDLLCANDSGITNHPLKDVPGVGITVPTLTTHTVVNAKECHDLLNIGNKTRITAATLMNEKSSRSHTIFTISLEQIQGSTPSTPDGTQVLIGGIRRGKLNLVDLAGSERQRKTGAFGDRLKEATKINLSLSALGNVISSLVDGKTKHVPYRDSKLTRLLQDSLGGNTKTLMISCISPADTNYDETLSTLRYASRAKNISNKPKINEDPKDAKLRLYQDEIMKLKQLLNESHRLENSMYVDNNEARHLWLEEEKAKLRQEMEEEMAKMRSTQEQHTERQQEPESIAEVLPVSTNEITAATNSETNSEEEFQLQARKRIDLIKQALIGGERVDDVQLRERHRKRKIEAQRHLSALAHALSRVEQSEDRDLLQGHYASIQQEINIKNERIKMCCQKIKMLEREVSDLNSEFQLDREDYLDEIRHLGRNIKFYQQLLSKAQPILRKNGKHWNPESILENSIWNDDQKMWQLPETIINPFKLPPANLNSAFQHTNNLTSEETKWTENNADSSNNNIVHKSDDDKDSVDDSSESYKVNILKNYFRPNRQKNKDYSQRTKSSHVWKGDIILRNRNALPINGLKSARPDINLKSASDYDFLRINNPLNKSWSSVVVDKLLVQYPNKLNDTESEHSASRTEEFSNANLKKQYHAPLGSSRRSADVPKIFLPNEKDTLKQYEPKIDEK</sequence>
<evidence type="ECO:0000256" key="2">
    <source>
        <dbReference type="ARBA" id="ARBA00022490"/>
    </source>
</evidence>
<dbReference type="GO" id="GO:0008017">
    <property type="term" value="F:microtubule binding"/>
    <property type="evidence" value="ECO:0007669"/>
    <property type="project" value="InterPro"/>
</dbReference>
<reference evidence="16" key="1">
    <citation type="submission" date="2025-08" db="UniProtKB">
        <authorList>
            <consortium name="RefSeq"/>
        </authorList>
    </citation>
    <scope>IDENTIFICATION</scope>
    <source>
        <strain evidence="16">11010-0011.00</strain>
        <tissue evidence="16">Whole body</tissue>
    </source>
</reference>
<evidence type="ECO:0000256" key="4">
    <source>
        <dbReference type="ARBA" id="ARBA00022741"/>
    </source>
</evidence>
<dbReference type="FunFam" id="3.40.850.10:FF:000029">
    <property type="entry name" value="Kinesin-like protein KIF17"/>
    <property type="match status" value="1"/>
</dbReference>
<keyword evidence="6 12" id="KW-0175">Coiled coil</keyword>